<dbReference type="Pfam" id="PF00528">
    <property type="entry name" value="BPD_transp_1"/>
    <property type="match status" value="1"/>
</dbReference>
<evidence type="ECO:0000313" key="11">
    <source>
        <dbReference type="Proteomes" id="UP001431532"/>
    </source>
</evidence>
<dbReference type="PANTHER" id="PTHR42929:SF1">
    <property type="entry name" value="INNER MEMBRANE ABC TRANSPORTER PERMEASE PROTEIN YDCU-RELATED"/>
    <property type="match status" value="1"/>
</dbReference>
<dbReference type="PANTHER" id="PTHR42929">
    <property type="entry name" value="INNER MEMBRANE ABC TRANSPORTER PERMEASE PROTEIN YDCU-RELATED-RELATED"/>
    <property type="match status" value="1"/>
</dbReference>
<dbReference type="Proteomes" id="UP001431532">
    <property type="component" value="Unassembled WGS sequence"/>
</dbReference>
<feature type="transmembrane region" description="Helical" evidence="8">
    <location>
        <begin position="161"/>
        <end position="183"/>
    </location>
</feature>
<feature type="transmembrane region" description="Helical" evidence="8">
    <location>
        <begin position="16"/>
        <end position="39"/>
    </location>
</feature>
<evidence type="ECO:0000256" key="5">
    <source>
        <dbReference type="ARBA" id="ARBA00022692"/>
    </source>
</evidence>
<keyword evidence="6 8" id="KW-1133">Transmembrane helix</keyword>
<evidence type="ECO:0000256" key="1">
    <source>
        <dbReference type="ARBA" id="ARBA00004651"/>
    </source>
</evidence>
<evidence type="ECO:0000313" key="10">
    <source>
        <dbReference type="EMBL" id="MDI6453058.1"/>
    </source>
</evidence>
<feature type="transmembrane region" description="Helical" evidence="8">
    <location>
        <begin position="210"/>
        <end position="231"/>
    </location>
</feature>
<dbReference type="InterPro" id="IPR035906">
    <property type="entry name" value="MetI-like_sf"/>
</dbReference>
<dbReference type="AlphaFoldDB" id="A0AAW6UDJ2"/>
<gene>
    <name evidence="10" type="ORF">QJ521_05750</name>
</gene>
<dbReference type="PROSITE" id="PS50928">
    <property type="entry name" value="ABC_TM1"/>
    <property type="match status" value="1"/>
</dbReference>
<evidence type="ECO:0000256" key="8">
    <source>
        <dbReference type="RuleBase" id="RU363032"/>
    </source>
</evidence>
<protein>
    <submittedName>
        <fullName evidence="10">ABC transporter permease subunit</fullName>
    </submittedName>
</protein>
<dbReference type="GO" id="GO:0055085">
    <property type="term" value="P:transmembrane transport"/>
    <property type="evidence" value="ECO:0007669"/>
    <property type="project" value="InterPro"/>
</dbReference>
<evidence type="ECO:0000259" key="9">
    <source>
        <dbReference type="PROSITE" id="PS50928"/>
    </source>
</evidence>
<evidence type="ECO:0000256" key="2">
    <source>
        <dbReference type="ARBA" id="ARBA00007069"/>
    </source>
</evidence>
<comment type="similarity">
    <text evidence="2">Belongs to the binding-protein-dependent transport system permease family. CysTW subfamily.</text>
</comment>
<proteinExistence type="inferred from homology"/>
<keyword evidence="3 8" id="KW-0813">Transport</keyword>
<evidence type="ECO:0000256" key="6">
    <source>
        <dbReference type="ARBA" id="ARBA00022989"/>
    </source>
</evidence>
<keyword evidence="4" id="KW-1003">Cell membrane</keyword>
<name>A0AAW6UDJ2_9MOLU</name>
<feature type="domain" description="ABC transmembrane type-1" evidence="9">
    <location>
        <begin position="71"/>
        <end position="285"/>
    </location>
</feature>
<keyword evidence="5 8" id="KW-0812">Transmembrane</keyword>
<dbReference type="InterPro" id="IPR000515">
    <property type="entry name" value="MetI-like"/>
</dbReference>
<keyword evidence="11" id="KW-1185">Reference proteome</keyword>
<sequence>MSDKKHHLRKYNIHPMWLLSPVIILYAIFIFGGIVLTWIESLGHIPTLGLYYQGFAAYIQVFQMNDIWLSIVYSVGIALISTLISTFIGVKLAYGLANNTHKFSIIIQKNMLRLGLILPYLLILFMIIILASRTGFLSRLLFQSHFISSSQQFPQLVYDRLGIGIMLTFILKGIPFVGLFTYYTMSQITENFKDVAKTLGSNEKVIYRKLYIPLSANTIIWTSVIIFAYYLGSFEIPYLLGSVDLQTISSRVYSLYVQAGIDKIPVSMAMHMVLLVIGMISVGIYAYILKRYLVGYQS</sequence>
<dbReference type="SUPFAM" id="SSF161098">
    <property type="entry name" value="MetI-like"/>
    <property type="match status" value="1"/>
</dbReference>
<keyword evidence="7 8" id="KW-0472">Membrane</keyword>
<evidence type="ECO:0000256" key="7">
    <source>
        <dbReference type="ARBA" id="ARBA00023136"/>
    </source>
</evidence>
<dbReference type="RefSeq" id="WP_282839487.1">
    <property type="nucleotide sequence ID" value="NZ_JASCXW010000016.1"/>
</dbReference>
<feature type="transmembrane region" description="Helical" evidence="8">
    <location>
        <begin position="67"/>
        <end position="90"/>
    </location>
</feature>
<feature type="transmembrane region" description="Helical" evidence="8">
    <location>
        <begin position="111"/>
        <end position="131"/>
    </location>
</feature>
<evidence type="ECO:0000256" key="4">
    <source>
        <dbReference type="ARBA" id="ARBA00022475"/>
    </source>
</evidence>
<comment type="subcellular location">
    <subcellularLocation>
        <location evidence="1 8">Cell membrane</location>
        <topology evidence="1 8">Multi-pass membrane protein</topology>
    </subcellularLocation>
</comment>
<reference evidence="10" key="1">
    <citation type="submission" date="2023-05" db="EMBL/GenBank/DDBJ databases">
        <title>Mariniplasma microaerophilum sp. nov., a novel anaerobic mollicute isolated from terrestrial mud volcano, Taman Peninsula, Russia.</title>
        <authorList>
            <person name="Khomyakova M.A."/>
            <person name="Merkel A.Y."/>
            <person name="Slobodkin A.I."/>
        </authorList>
    </citation>
    <scope>NUCLEOTIDE SEQUENCE</scope>
    <source>
        <strain evidence="10">M4Ah</strain>
    </source>
</reference>
<organism evidence="10 11">
    <name type="scientific">Peloplasma aerotolerans</name>
    <dbReference type="NCBI Taxonomy" id="3044389"/>
    <lineage>
        <taxon>Bacteria</taxon>
        <taxon>Bacillati</taxon>
        <taxon>Mycoplasmatota</taxon>
        <taxon>Mollicutes</taxon>
        <taxon>Acholeplasmatales</taxon>
        <taxon>Acholeplasmataceae</taxon>
        <taxon>Peloplasma</taxon>
    </lineage>
</organism>
<dbReference type="GO" id="GO:0005886">
    <property type="term" value="C:plasma membrane"/>
    <property type="evidence" value="ECO:0007669"/>
    <property type="project" value="UniProtKB-SubCell"/>
</dbReference>
<comment type="caution">
    <text evidence="10">The sequence shown here is derived from an EMBL/GenBank/DDBJ whole genome shotgun (WGS) entry which is preliminary data.</text>
</comment>
<accession>A0AAW6UDJ2</accession>
<dbReference type="CDD" id="cd06261">
    <property type="entry name" value="TM_PBP2"/>
    <property type="match status" value="1"/>
</dbReference>
<feature type="transmembrane region" description="Helical" evidence="8">
    <location>
        <begin position="268"/>
        <end position="288"/>
    </location>
</feature>
<dbReference type="EMBL" id="JASCXW010000016">
    <property type="protein sequence ID" value="MDI6453058.1"/>
    <property type="molecule type" value="Genomic_DNA"/>
</dbReference>
<evidence type="ECO:0000256" key="3">
    <source>
        <dbReference type="ARBA" id="ARBA00022448"/>
    </source>
</evidence>
<dbReference type="Gene3D" id="1.10.3720.10">
    <property type="entry name" value="MetI-like"/>
    <property type="match status" value="1"/>
</dbReference>